<dbReference type="Pfam" id="PF13581">
    <property type="entry name" value="HATPase_c_2"/>
    <property type="match status" value="1"/>
</dbReference>
<evidence type="ECO:0000256" key="1">
    <source>
        <dbReference type="SAM" id="MobiDB-lite"/>
    </source>
</evidence>
<evidence type="ECO:0000256" key="2">
    <source>
        <dbReference type="SAM" id="Phobius"/>
    </source>
</evidence>
<feature type="region of interest" description="Disordered" evidence="1">
    <location>
        <begin position="1"/>
        <end position="40"/>
    </location>
</feature>
<dbReference type="Proteomes" id="UP000287394">
    <property type="component" value="Chromosome"/>
</dbReference>
<gene>
    <name evidence="4" type="ORF">CCAX7_49530</name>
</gene>
<name>A0A402CPS6_9BACT</name>
<reference evidence="4 5" key="1">
    <citation type="journal article" date="2019" name="Int. J. Syst. Evol. Microbiol.">
        <title>Capsulimonas corticalis gen. nov., sp. nov., an aerobic capsulated bacterium, of a novel bacterial order, Capsulimonadales ord. nov., of the class Armatimonadia of the phylum Armatimonadetes.</title>
        <authorList>
            <person name="Li J."/>
            <person name="Kudo C."/>
            <person name="Tonouchi A."/>
        </authorList>
    </citation>
    <scope>NUCLEOTIDE SEQUENCE [LARGE SCALE GENOMIC DNA]</scope>
    <source>
        <strain evidence="4 5">AX-7</strain>
    </source>
</reference>
<accession>A0A402CPS6</accession>
<feature type="compositionally biased region" description="Basic and acidic residues" evidence="1">
    <location>
        <begin position="19"/>
        <end position="36"/>
    </location>
</feature>
<dbReference type="KEGG" id="ccot:CCAX7_49530"/>
<feature type="transmembrane region" description="Helical" evidence="2">
    <location>
        <begin position="108"/>
        <end position="141"/>
    </location>
</feature>
<keyword evidence="5" id="KW-1185">Reference proteome</keyword>
<keyword evidence="2" id="KW-0472">Membrane</keyword>
<protein>
    <recommendedName>
        <fullName evidence="3">Histidine kinase/HSP90-like ATPase domain-containing protein</fullName>
    </recommendedName>
</protein>
<dbReference type="SUPFAM" id="SSF55874">
    <property type="entry name" value="ATPase domain of HSP90 chaperone/DNA topoisomerase II/histidine kinase"/>
    <property type="match status" value="1"/>
</dbReference>
<evidence type="ECO:0000259" key="3">
    <source>
        <dbReference type="Pfam" id="PF13581"/>
    </source>
</evidence>
<keyword evidence="2" id="KW-1133">Transmembrane helix</keyword>
<proteinExistence type="predicted"/>
<dbReference type="InterPro" id="IPR038318">
    <property type="entry name" value="KdpD_sf"/>
</dbReference>
<dbReference type="AlphaFoldDB" id="A0A402CPS6"/>
<dbReference type="Gene3D" id="3.30.565.10">
    <property type="entry name" value="Histidine kinase-like ATPase, C-terminal domain"/>
    <property type="match status" value="1"/>
</dbReference>
<dbReference type="Gene3D" id="1.20.120.620">
    <property type="entry name" value="Backbone structure of the membrane domain of e. Coli histidine kinase receptor kdpd"/>
    <property type="match status" value="1"/>
</dbReference>
<feature type="transmembrane region" description="Helical" evidence="2">
    <location>
        <begin position="71"/>
        <end position="96"/>
    </location>
</feature>
<organism evidence="4 5">
    <name type="scientific">Capsulimonas corticalis</name>
    <dbReference type="NCBI Taxonomy" id="2219043"/>
    <lineage>
        <taxon>Bacteria</taxon>
        <taxon>Bacillati</taxon>
        <taxon>Armatimonadota</taxon>
        <taxon>Armatimonadia</taxon>
        <taxon>Capsulimonadales</taxon>
        <taxon>Capsulimonadaceae</taxon>
        <taxon>Capsulimonas</taxon>
    </lineage>
</organism>
<evidence type="ECO:0000313" key="4">
    <source>
        <dbReference type="EMBL" id="BDI32902.1"/>
    </source>
</evidence>
<sequence length="393" mass="42937">MSVELLNDIQPSPQSASVVDDRNHGKSRSKNFEPKSGKLAAISETSQPSLPDPLSPRYKTPSKVLSSVRDIFVSPAVGSLLTVGLLTLCTWWILWLREFTGYERPYTILYLVPVAIAAAFLGLRGGVAASVAVLLLTRIYLFNDHKHGWALLSVPNLAEGLELTTLAMGTLAIAAVTGRLRKTLGYLHASHMRLEEINHRLAATNQRLVDSEEQRRTFNSEVLLAVTGGKLNLVERDEILPQELTERAPSMDQPLKTPLDASRLRQDLHQVAVDLHMDVERTADLLTSVSEAATNAIKHGGGGAARVWIEDTLVCVLIEDNGTGIAPVHLARATLEKGYSTRISLGMGFHLMLEATDALTLSTSEKGTSILLQITNKPRISEEDAILAKYMRA</sequence>
<evidence type="ECO:0000313" key="5">
    <source>
        <dbReference type="Proteomes" id="UP000287394"/>
    </source>
</evidence>
<feature type="domain" description="Histidine kinase/HSP90-like ATPase" evidence="3">
    <location>
        <begin position="261"/>
        <end position="373"/>
    </location>
</feature>
<dbReference type="EMBL" id="AP025739">
    <property type="protein sequence ID" value="BDI32902.1"/>
    <property type="molecule type" value="Genomic_DNA"/>
</dbReference>
<dbReference type="RefSeq" id="WP_165863904.1">
    <property type="nucleotide sequence ID" value="NZ_AP025739.1"/>
</dbReference>
<dbReference type="InterPro" id="IPR003594">
    <property type="entry name" value="HATPase_dom"/>
</dbReference>
<dbReference type="InterPro" id="IPR036890">
    <property type="entry name" value="HATPase_C_sf"/>
</dbReference>
<keyword evidence="2" id="KW-0812">Transmembrane</keyword>